<dbReference type="Proteomes" id="UP001157974">
    <property type="component" value="Unassembled WGS sequence"/>
</dbReference>
<evidence type="ECO:0000313" key="2">
    <source>
        <dbReference type="EMBL" id="KAJ8904204.1"/>
    </source>
</evidence>
<reference evidence="2 3" key="1">
    <citation type="journal article" date="2023" name="Nat. Commun.">
        <title>Origin of minicircular mitochondrial genomes in red algae.</title>
        <authorList>
            <person name="Lee Y."/>
            <person name="Cho C.H."/>
            <person name="Lee Y.M."/>
            <person name="Park S.I."/>
            <person name="Yang J.H."/>
            <person name="West J.A."/>
            <person name="Bhattacharya D."/>
            <person name="Yoon H.S."/>
        </authorList>
    </citation>
    <scope>NUCLEOTIDE SEQUENCE [LARGE SCALE GENOMIC DNA]</scope>
    <source>
        <strain evidence="2 3">CCMP1338</strain>
        <tissue evidence="2">Whole cell</tissue>
    </source>
</reference>
<dbReference type="InterPro" id="IPR052140">
    <property type="entry name" value="Dev_Signal_Hedgehog-like"/>
</dbReference>
<dbReference type="EMBL" id="JAMWBK010000006">
    <property type="protein sequence ID" value="KAJ8904204.1"/>
    <property type="molecule type" value="Genomic_DNA"/>
</dbReference>
<dbReference type="AlphaFoldDB" id="A0AAV8UNT6"/>
<dbReference type="InterPro" id="IPR036844">
    <property type="entry name" value="Hint_dom_sf"/>
</dbReference>
<dbReference type="Pfam" id="PF01079">
    <property type="entry name" value="Hint"/>
    <property type="match status" value="1"/>
</dbReference>
<dbReference type="GO" id="GO:0016540">
    <property type="term" value="P:protein autoprocessing"/>
    <property type="evidence" value="ECO:0007669"/>
    <property type="project" value="InterPro"/>
</dbReference>
<feature type="domain" description="Hedgehog protein Hint" evidence="1">
    <location>
        <begin position="1"/>
        <end position="132"/>
    </location>
</feature>
<dbReference type="InterPro" id="IPR001767">
    <property type="entry name" value="Hedgehog_Hint"/>
</dbReference>
<accession>A0AAV8UNT6</accession>
<comment type="caution">
    <text evidence="2">The sequence shown here is derived from an EMBL/GenBank/DDBJ whole genome shotgun (WGS) entry which is preliminary data.</text>
</comment>
<organism evidence="2 3">
    <name type="scientific">Rhodosorus marinus</name>
    <dbReference type="NCBI Taxonomy" id="101924"/>
    <lineage>
        <taxon>Eukaryota</taxon>
        <taxon>Rhodophyta</taxon>
        <taxon>Stylonematophyceae</taxon>
        <taxon>Stylonematales</taxon>
        <taxon>Stylonemataceae</taxon>
        <taxon>Rhodosorus</taxon>
    </lineage>
</organism>
<keyword evidence="3" id="KW-1185">Reference proteome</keyword>
<dbReference type="SUPFAM" id="SSF51294">
    <property type="entry name" value="Hedgehog/intein (Hint) domain"/>
    <property type="match status" value="1"/>
</dbReference>
<protein>
    <recommendedName>
        <fullName evidence="1">Hedgehog protein Hint domain-containing protein</fullName>
    </recommendedName>
</protein>
<evidence type="ECO:0000313" key="3">
    <source>
        <dbReference type="Proteomes" id="UP001157974"/>
    </source>
</evidence>
<dbReference type="PANTHER" id="PTHR46706:SF12">
    <property type="entry name" value="PROTEIN QUA-1-RELATED"/>
    <property type="match status" value="1"/>
</dbReference>
<evidence type="ECO:0000259" key="1">
    <source>
        <dbReference type="Pfam" id="PF01079"/>
    </source>
</evidence>
<proteinExistence type="predicted"/>
<dbReference type="Gene3D" id="2.170.16.10">
    <property type="entry name" value="Hedgehog/Intein (Hint) domain"/>
    <property type="match status" value="1"/>
</dbReference>
<dbReference type="PANTHER" id="PTHR46706">
    <property type="entry name" value="PROTEIN QUA-1-RELATED"/>
    <property type="match status" value="1"/>
</dbReference>
<gene>
    <name evidence="2" type="ORF">NDN08_000730</name>
</gene>
<name>A0AAV8UNT6_9RHOD</name>
<sequence>MEDLRIGDSVRVGADQFSEVYMFTHQNADVVTSMIRVEAGGRALELSPTHYIPVEGVLKTAKTVQVGDLLDEVNGTAVEINSVQLVEKRGLYNPQTMDGRIAVNGLILSTFTKTVHPIVAKVLLLVPKMLYNLGLPNPFARLFLMDNSFASKLVPRGFD</sequence>